<evidence type="ECO:0000313" key="1">
    <source>
        <dbReference type="EMBL" id="GGX85488.1"/>
    </source>
</evidence>
<dbReference type="SUPFAM" id="SSF81301">
    <property type="entry name" value="Nucleotidyltransferase"/>
    <property type="match status" value="1"/>
</dbReference>
<organism evidence="1 2">
    <name type="scientific">Vogesella alkaliphila</name>
    <dbReference type="NCBI Taxonomy" id="1193621"/>
    <lineage>
        <taxon>Bacteria</taxon>
        <taxon>Pseudomonadati</taxon>
        <taxon>Pseudomonadota</taxon>
        <taxon>Betaproteobacteria</taxon>
        <taxon>Neisseriales</taxon>
        <taxon>Chromobacteriaceae</taxon>
        <taxon>Vogesella</taxon>
    </lineage>
</organism>
<dbReference type="EMBL" id="BMYW01000003">
    <property type="protein sequence ID" value="GGX85488.1"/>
    <property type="molecule type" value="Genomic_DNA"/>
</dbReference>
<evidence type="ECO:0000313" key="2">
    <source>
        <dbReference type="Proteomes" id="UP000600877"/>
    </source>
</evidence>
<name>A0ABQ2YK32_9NEIS</name>
<comment type="caution">
    <text evidence="1">The sequence shown here is derived from an EMBL/GenBank/DDBJ whole genome shotgun (WGS) entry which is preliminary data.</text>
</comment>
<sequence length="103" mass="11572">MDIMAHVVVYGFGSFFLNKAVSNDVDLLLVHEDISPDSCALAILCKKYLTQRVDKAHITILSKTEELDLGFVAKAQAHRISIIEHEHLEDGINEITQRLNMPL</sequence>
<accession>A0ABQ2YK32</accession>
<evidence type="ECO:0008006" key="3">
    <source>
        <dbReference type="Google" id="ProtNLM"/>
    </source>
</evidence>
<dbReference type="InterPro" id="IPR043519">
    <property type="entry name" value="NT_sf"/>
</dbReference>
<keyword evidence="2" id="KW-1185">Reference proteome</keyword>
<gene>
    <name evidence="1" type="ORF">GCM10011290_11410</name>
</gene>
<reference evidence="2" key="1">
    <citation type="journal article" date="2019" name="Int. J. Syst. Evol. Microbiol.">
        <title>The Global Catalogue of Microorganisms (GCM) 10K type strain sequencing project: providing services to taxonomists for standard genome sequencing and annotation.</title>
        <authorList>
            <consortium name="The Broad Institute Genomics Platform"/>
            <consortium name="The Broad Institute Genome Sequencing Center for Infectious Disease"/>
            <person name="Wu L."/>
            <person name="Ma J."/>
        </authorList>
    </citation>
    <scope>NUCLEOTIDE SEQUENCE [LARGE SCALE GENOMIC DNA]</scope>
    <source>
        <strain evidence="2">KCTC 32041</strain>
    </source>
</reference>
<dbReference type="Proteomes" id="UP000600877">
    <property type="component" value="Unassembled WGS sequence"/>
</dbReference>
<proteinExistence type="predicted"/>
<protein>
    <recommendedName>
        <fullName evidence="3">Polymerase beta nucleotidyltransferase domain-containing protein</fullName>
    </recommendedName>
</protein>